<dbReference type="InterPro" id="IPR017452">
    <property type="entry name" value="GPCR_Rhodpsn_7TM"/>
</dbReference>
<keyword evidence="13" id="KW-1185">Reference proteome</keyword>
<comment type="subcellular location">
    <subcellularLocation>
        <location evidence="1">Cell membrane</location>
        <topology evidence="1">Multi-pass membrane protein</topology>
    </subcellularLocation>
</comment>
<feature type="transmembrane region" description="Helical" evidence="10">
    <location>
        <begin position="23"/>
        <end position="50"/>
    </location>
</feature>
<keyword evidence="7" id="KW-0675">Receptor</keyword>
<evidence type="ECO:0000256" key="2">
    <source>
        <dbReference type="ARBA" id="ARBA00022475"/>
    </source>
</evidence>
<keyword evidence="2" id="KW-1003">Cell membrane</keyword>
<organism evidence="12 13">
    <name type="scientific">Porites evermanni</name>
    <dbReference type="NCBI Taxonomy" id="104178"/>
    <lineage>
        <taxon>Eukaryota</taxon>
        <taxon>Metazoa</taxon>
        <taxon>Cnidaria</taxon>
        <taxon>Anthozoa</taxon>
        <taxon>Hexacorallia</taxon>
        <taxon>Scleractinia</taxon>
        <taxon>Fungiina</taxon>
        <taxon>Poritidae</taxon>
        <taxon>Porites</taxon>
    </lineage>
</organism>
<dbReference type="PROSITE" id="PS50262">
    <property type="entry name" value="G_PROTEIN_RECEP_F1_2"/>
    <property type="match status" value="1"/>
</dbReference>
<evidence type="ECO:0000259" key="11">
    <source>
        <dbReference type="PROSITE" id="PS50262"/>
    </source>
</evidence>
<dbReference type="EMBL" id="CALNXI010004141">
    <property type="protein sequence ID" value="CAH3195167.1"/>
    <property type="molecule type" value="Genomic_DNA"/>
</dbReference>
<protein>
    <recommendedName>
        <fullName evidence="11">G-protein coupled receptors family 1 profile domain-containing protein</fullName>
    </recommendedName>
</protein>
<evidence type="ECO:0000256" key="9">
    <source>
        <dbReference type="ARBA" id="ARBA00023224"/>
    </source>
</evidence>
<comment type="caution">
    <text evidence="12">The sequence shown here is derived from an EMBL/GenBank/DDBJ whole genome shotgun (WGS) entry which is preliminary data.</text>
</comment>
<dbReference type="SUPFAM" id="SSF81321">
    <property type="entry name" value="Family A G protein-coupled receptor-like"/>
    <property type="match status" value="1"/>
</dbReference>
<accession>A0ABN8SV90</accession>
<dbReference type="InterPro" id="IPR000276">
    <property type="entry name" value="GPCR_Rhodpsn"/>
</dbReference>
<evidence type="ECO:0000256" key="5">
    <source>
        <dbReference type="ARBA" id="ARBA00023040"/>
    </source>
</evidence>
<feature type="transmembrane region" description="Helical" evidence="10">
    <location>
        <begin position="109"/>
        <end position="130"/>
    </location>
</feature>
<evidence type="ECO:0000256" key="10">
    <source>
        <dbReference type="SAM" id="Phobius"/>
    </source>
</evidence>
<evidence type="ECO:0000256" key="3">
    <source>
        <dbReference type="ARBA" id="ARBA00022692"/>
    </source>
</evidence>
<feature type="transmembrane region" description="Helical" evidence="10">
    <location>
        <begin position="62"/>
        <end position="89"/>
    </location>
</feature>
<proteinExistence type="predicted"/>
<sequence>MAEQYCNRTLEEFLQLARYRESFFFSLCVSNFAFSLVTSLGNILVIRALFKASSIPANVKKLFLSLAFSDLGVGLVSELMAGIIFAVILNTASKQDYNLTSLCPTVINLWLYLFFFLCAASLLTLTTIAFDRLLAVSLHLRYQELVTSKRVTIVLISIW</sequence>
<keyword evidence="8" id="KW-0325">Glycoprotein</keyword>
<dbReference type="PRINTS" id="PR00237">
    <property type="entry name" value="GPCRRHODOPSN"/>
</dbReference>
<evidence type="ECO:0000256" key="7">
    <source>
        <dbReference type="ARBA" id="ARBA00023170"/>
    </source>
</evidence>
<reference evidence="12 13" key="1">
    <citation type="submission" date="2022-05" db="EMBL/GenBank/DDBJ databases">
        <authorList>
            <consortium name="Genoscope - CEA"/>
            <person name="William W."/>
        </authorList>
    </citation>
    <scope>NUCLEOTIDE SEQUENCE [LARGE SCALE GENOMIC DNA]</scope>
</reference>
<gene>
    <name evidence="12" type="ORF">PEVE_00029587</name>
</gene>
<evidence type="ECO:0000313" key="13">
    <source>
        <dbReference type="Proteomes" id="UP001159427"/>
    </source>
</evidence>
<dbReference type="Pfam" id="PF00001">
    <property type="entry name" value="7tm_1"/>
    <property type="match status" value="1"/>
</dbReference>
<keyword evidence="9" id="KW-0807">Transducer</keyword>
<keyword evidence="5" id="KW-0297">G-protein coupled receptor</keyword>
<keyword evidence="6 10" id="KW-0472">Membrane</keyword>
<evidence type="ECO:0000256" key="6">
    <source>
        <dbReference type="ARBA" id="ARBA00023136"/>
    </source>
</evidence>
<evidence type="ECO:0000256" key="4">
    <source>
        <dbReference type="ARBA" id="ARBA00022989"/>
    </source>
</evidence>
<name>A0ABN8SV90_9CNID</name>
<dbReference type="PANTHER" id="PTHR24246">
    <property type="entry name" value="OLFACTORY RECEPTOR AND ADENOSINE RECEPTOR"/>
    <property type="match status" value="1"/>
</dbReference>
<dbReference type="PANTHER" id="PTHR24246:SF27">
    <property type="entry name" value="ADENOSINE RECEPTOR, ISOFORM A"/>
    <property type="match status" value="1"/>
</dbReference>
<feature type="domain" description="G-protein coupled receptors family 1 profile" evidence="11">
    <location>
        <begin position="41"/>
        <end position="159"/>
    </location>
</feature>
<evidence type="ECO:0000256" key="1">
    <source>
        <dbReference type="ARBA" id="ARBA00004651"/>
    </source>
</evidence>
<evidence type="ECO:0000256" key="8">
    <source>
        <dbReference type="ARBA" id="ARBA00023180"/>
    </source>
</evidence>
<dbReference type="Proteomes" id="UP001159427">
    <property type="component" value="Unassembled WGS sequence"/>
</dbReference>
<keyword evidence="4 10" id="KW-1133">Transmembrane helix</keyword>
<keyword evidence="3 10" id="KW-0812">Transmembrane</keyword>
<dbReference type="Gene3D" id="1.20.1070.10">
    <property type="entry name" value="Rhodopsin 7-helix transmembrane proteins"/>
    <property type="match status" value="1"/>
</dbReference>
<evidence type="ECO:0000313" key="12">
    <source>
        <dbReference type="EMBL" id="CAH3195167.1"/>
    </source>
</evidence>